<comment type="subcellular location">
    <subcellularLocation>
        <location evidence="1 10">Cytoplasm</location>
    </subcellularLocation>
</comment>
<dbReference type="GO" id="GO:0006420">
    <property type="term" value="P:arginyl-tRNA aminoacylation"/>
    <property type="evidence" value="ECO:0007669"/>
    <property type="project" value="InterPro"/>
</dbReference>
<evidence type="ECO:0000313" key="12">
    <source>
        <dbReference type="EMBL" id="URA09602.1"/>
    </source>
</evidence>
<keyword evidence="5 10" id="KW-0547">Nucleotide-binding</keyword>
<evidence type="ECO:0000256" key="1">
    <source>
        <dbReference type="ARBA" id="ARBA00004496"/>
    </source>
</evidence>
<dbReference type="GO" id="GO:0006426">
    <property type="term" value="P:glycyl-tRNA aminoacylation"/>
    <property type="evidence" value="ECO:0007669"/>
    <property type="project" value="UniProtKB-UniRule"/>
</dbReference>
<dbReference type="InterPro" id="IPR008909">
    <property type="entry name" value="DALR_anticod-bd"/>
</dbReference>
<dbReference type="InterPro" id="IPR015944">
    <property type="entry name" value="Gly-tRNA-synth_bsu"/>
</dbReference>
<keyword evidence="7 10" id="KW-0648">Protein biosynthesis</keyword>
<dbReference type="SUPFAM" id="SSF109604">
    <property type="entry name" value="HD-domain/PDEase-like"/>
    <property type="match status" value="1"/>
</dbReference>
<dbReference type="NCBIfam" id="TIGR00211">
    <property type="entry name" value="glyS"/>
    <property type="match status" value="1"/>
</dbReference>
<dbReference type="GO" id="GO:0004820">
    <property type="term" value="F:glycine-tRNA ligase activity"/>
    <property type="evidence" value="ECO:0007669"/>
    <property type="project" value="UniProtKB-UniRule"/>
</dbReference>
<comment type="catalytic activity">
    <reaction evidence="9 10">
        <text>tRNA(Gly) + glycine + ATP = glycyl-tRNA(Gly) + AMP + diphosphate</text>
        <dbReference type="Rhea" id="RHEA:16013"/>
        <dbReference type="Rhea" id="RHEA-COMP:9664"/>
        <dbReference type="Rhea" id="RHEA-COMP:9683"/>
        <dbReference type="ChEBI" id="CHEBI:30616"/>
        <dbReference type="ChEBI" id="CHEBI:33019"/>
        <dbReference type="ChEBI" id="CHEBI:57305"/>
        <dbReference type="ChEBI" id="CHEBI:78442"/>
        <dbReference type="ChEBI" id="CHEBI:78522"/>
        <dbReference type="ChEBI" id="CHEBI:456215"/>
        <dbReference type="EC" id="6.1.1.14"/>
    </reaction>
</comment>
<proteinExistence type="inferred from homology"/>
<dbReference type="GO" id="GO:0005829">
    <property type="term" value="C:cytosol"/>
    <property type="evidence" value="ECO:0007669"/>
    <property type="project" value="TreeGrafter"/>
</dbReference>
<dbReference type="KEGG" id="taqu:KDW03_08910"/>
<reference evidence="12" key="2">
    <citation type="submission" date="2022-06" db="EMBL/GenBank/DDBJ databases">
        <title>Thermospira aquatica gen. nov., sp. nov.</title>
        <authorList>
            <person name="Ben Ali Gam Z."/>
            <person name="Labat M."/>
        </authorList>
    </citation>
    <scope>NUCLEOTIDE SEQUENCE</scope>
    <source>
        <strain evidence="12">F1F22</strain>
    </source>
</reference>
<accession>A0AAX3BBB3</accession>
<dbReference type="PRINTS" id="PR01045">
    <property type="entry name" value="TRNASYNTHGB"/>
</dbReference>
<protein>
    <recommendedName>
        <fullName evidence="10">Glycine--tRNA ligase beta subunit</fullName>
        <ecNumber evidence="10">6.1.1.14</ecNumber>
    </recommendedName>
    <alternativeName>
        <fullName evidence="10">Glycyl-tRNA synthetase beta subunit</fullName>
        <shortName evidence="10">GlyRS</shortName>
    </alternativeName>
</protein>
<keyword evidence="8 10" id="KW-0030">Aminoacyl-tRNA synthetase</keyword>
<keyword evidence="3 10" id="KW-0963">Cytoplasm</keyword>
<evidence type="ECO:0000256" key="9">
    <source>
        <dbReference type="ARBA" id="ARBA00047937"/>
    </source>
</evidence>
<evidence type="ECO:0000256" key="3">
    <source>
        <dbReference type="ARBA" id="ARBA00022490"/>
    </source>
</evidence>
<evidence type="ECO:0000256" key="6">
    <source>
        <dbReference type="ARBA" id="ARBA00022840"/>
    </source>
</evidence>
<sequence length="688" mass="78660">MARLVFEIGLEEVPHEILFDCFTQLQTEGNKLFQESGIIAEKIEATGTPRRLVLIAEGVQPVTLTRVVEKKGPALKAAYDADGKPTKALEGFLRANGITEKEVTQKEINGGLYIFYEKKEGGEPVVQVLKRILPNLVSSLKFPKAMRWATYEMTFVRPVRWLCALLDKEVIPVKWGHLEAGNKSYGHRTLFGLEAFEISSAQTYEEELQKHFVIVHHQNRREIISKEIEAASQTLGVQAVCDETLLDTLVSLTEYPEMAVGSFEEEFLKLPKEVLISEMIEHQKFIPLQKSDKTLVNRFLIVTNTHPNETIVAGNERVIRARFNDGKFFFDEDRKRSLESRLEELARVAFARNLGSLKDKTERLEKIVGILARYLGMEKDLPLAQMTARLCKTDLVTHMVYEFPELQGIVGYYYALHDGLPINVAISIKEHYWPKFSGDSLPSLPEGILVSLADRFDNLFALYAQGYEVTGSRDPLALRRQTLGIIRILIEKKLHLPLREVYREVFALYQPYLTLEVQEYENRVFDFITTRVKTVFREYGFAHDEIEAGIAMAVEDIYDVFCRVSAIHTARQGENFQNLAIAFRRVKNILKGFEILPLASDKLQEPAEKALYEMYQKSLPDYEKALSARDYGLAIGILTSFRPVVDAFFDQVLVMDQDENKKNARVALLQHVDAMFMKLVDMEKIVIE</sequence>
<dbReference type="GO" id="GO:0004814">
    <property type="term" value="F:arginine-tRNA ligase activity"/>
    <property type="evidence" value="ECO:0007669"/>
    <property type="project" value="InterPro"/>
</dbReference>
<dbReference type="EC" id="6.1.1.14" evidence="10"/>
<dbReference type="InterPro" id="IPR006194">
    <property type="entry name" value="Gly-tRNA-synth_heterodimer"/>
</dbReference>
<organism evidence="12 13">
    <name type="scientific">Thermospira aquatica</name>
    <dbReference type="NCBI Taxonomy" id="2828656"/>
    <lineage>
        <taxon>Bacteria</taxon>
        <taxon>Pseudomonadati</taxon>
        <taxon>Spirochaetota</taxon>
        <taxon>Spirochaetia</taxon>
        <taxon>Brevinematales</taxon>
        <taxon>Thermospiraceae</taxon>
        <taxon>Thermospira</taxon>
    </lineage>
</organism>
<evidence type="ECO:0000256" key="8">
    <source>
        <dbReference type="ARBA" id="ARBA00023146"/>
    </source>
</evidence>
<dbReference type="PANTHER" id="PTHR30075">
    <property type="entry name" value="GLYCYL-TRNA SYNTHETASE"/>
    <property type="match status" value="1"/>
</dbReference>
<dbReference type="Pfam" id="PF05746">
    <property type="entry name" value="DALR_1"/>
    <property type="match status" value="1"/>
</dbReference>
<evidence type="ECO:0000256" key="7">
    <source>
        <dbReference type="ARBA" id="ARBA00022917"/>
    </source>
</evidence>
<dbReference type="Pfam" id="PF02092">
    <property type="entry name" value="tRNA_synt_2f"/>
    <property type="match status" value="1"/>
</dbReference>
<evidence type="ECO:0000256" key="2">
    <source>
        <dbReference type="ARBA" id="ARBA00008226"/>
    </source>
</evidence>
<keyword evidence="13" id="KW-1185">Reference proteome</keyword>
<comment type="subunit">
    <text evidence="10">Tetramer of two alpha and two beta subunits.</text>
</comment>
<dbReference type="Proteomes" id="UP001056539">
    <property type="component" value="Chromosome"/>
</dbReference>
<gene>
    <name evidence="10 12" type="primary">glyS</name>
    <name evidence="12" type="ORF">KDW03_08910</name>
</gene>
<evidence type="ECO:0000259" key="11">
    <source>
        <dbReference type="Pfam" id="PF05746"/>
    </source>
</evidence>
<evidence type="ECO:0000256" key="5">
    <source>
        <dbReference type="ARBA" id="ARBA00022741"/>
    </source>
</evidence>
<name>A0AAX3BBB3_9SPIR</name>
<reference evidence="12" key="1">
    <citation type="submission" date="2021-04" db="EMBL/GenBank/DDBJ databases">
        <authorList>
            <person name="Postec A."/>
        </authorList>
    </citation>
    <scope>NUCLEOTIDE SEQUENCE</scope>
    <source>
        <strain evidence="12">F1F22</strain>
    </source>
</reference>
<dbReference type="AlphaFoldDB" id="A0AAX3BBB3"/>
<feature type="domain" description="DALR anticodon binding" evidence="11">
    <location>
        <begin position="582"/>
        <end position="677"/>
    </location>
</feature>
<keyword evidence="4 10" id="KW-0436">Ligase</keyword>
<dbReference type="HAMAP" id="MF_00255">
    <property type="entry name" value="Gly_tRNA_synth_beta"/>
    <property type="match status" value="1"/>
</dbReference>
<evidence type="ECO:0000256" key="4">
    <source>
        <dbReference type="ARBA" id="ARBA00022598"/>
    </source>
</evidence>
<evidence type="ECO:0000256" key="10">
    <source>
        <dbReference type="HAMAP-Rule" id="MF_00255"/>
    </source>
</evidence>
<dbReference type="PANTHER" id="PTHR30075:SF2">
    <property type="entry name" value="GLYCINE--TRNA LIGASE, CHLOROPLASTIC_MITOCHONDRIAL 2"/>
    <property type="match status" value="1"/>
</dbReference>
<evidence type="ECO:0000313" key="13">
    <source>
        <dbReference type="Proteomes" id="UP001056539"/>
    </source>
</evidence>
<dbReference type="GO" id="GO:0005524">
    <property type="term" value="F:ATP binding"/>
    <property type="evidence" value="ECO:0007669"/>
    <property type="project" value="UniProtKB-UniRule"/>
</dbReference>
<dbReference type="RefSeq" id="WP_271434737.1">
    <property type="nucleotide sequence ID" value="NZ_CP073355.1"/>
</dbReference>
<keyword evidence="6 10" id="KW-0067">ATP-binding</keyword>
<dbReference type="EMBL" id="CP073355">
    <property type="protein sequence ID" value="URA09602.1"/>
    <property type="molecule type" value="Genomic_DNA"/>
</dbReference>
<comment type="similarity">
    <text evidence="2 10">Belongs to the class-II aminoacyl-tRNA synthetase family.</text>
</comment>